<sequence>MQVQAGKLCLGPPLIDGSRQLLHSCIRLAGHVKGCLPKPRQGCRKPYLTGLFGFTVVNERHAGTKASMAAVVLVVDVFYTSSPRPVDRPRIDCISYIQLRMDLLVSEEASPLVGSPTLIQTEEVSRSAPHDDRLPRYPKQDLEDFHSGVWKMILEFHPVVLRSSRGAPIQLIQSRIRHMKRRRCIRSCRFLVIDRGCMNTYHSSVIDRLRNDWIQWQASHGKGRPSVEPSLRPSRRQPAELPCLLGDGNWGSWEGKPRP</sequence>
<gene>
    <name evidence="2" type="ORF">CONLIGDRAFT_182999</name>
</gene>
<evidence type="ECO:0000313" key="3">
    <source>
        <dbReference type="Proteomes" id="UP000182658"/>
    </source>
</evidence>
<keyword evidence="3" id="KW-1185">Reference proteome</keyword>
<name>A0A1J7J1D0_9PEZI</name>
<dbReference type="AlphaFoldDB" id="A0A1J7J1D0"/>
<evidence type="ECO:0000256" key="1">
    <source>
        <dbReference type="SAM" id="MobiDB-lite"/>
    </source>
</evidence>
<protein>
    <submittedName>
        <fullName evidence="2">Uncharacterized protein</fullName>
    </submittedName>
</protein>
<dbReference type="EMBL" id="KV875094">
    <property type="protein sequence ID" value="OIW33566.1"/>
    <property type="molecule type" value="Genomic_DNA"/>
</dbReference>
<dbReference type="InParanoid" id="A0A1J7J1D0"/>
<reference evidence="2 3" key="1">
    <citation type="submission" date="2016-10" db="EMBL/GenBank/DDBJ databases">
        <title>Draft genome sequence of Coniochaeta ligniaria NRRL30616, a lignocellulolytic fungus for bioabatement of inhibitors in plant biomass hydrolysates.</title>
        <authorList>
            <consortium name="DOE Joint Genome Institute"/>
            <person name="Jimenez D.J."/>
            <person name="Hector R.E."/>
            <person name="Riley R."/>
            <person name="Sun H."/>
            <person name="Grigoriev I.V."/>
            <person name="Van Elsas J.D."/>
            <person name="Nichols N.N."/>
        </authorList>
    </citation>
    <scope>NUCLEOTIDE SEQUENCE [LARGE SCALE GENOMIC DNA]</scope>
    <source>
        <strain evidence="2 3">NRRL 30616</strain>
    </source>
</reference>
<accession>A0A1J7J1D0</accession>
<feature type="region of interest" description="Disordered" evidence="1">
    <location>
        <begin position="220"/>
        <end position="241"/>
    </location>
</feature>
<organism evidence="2 3">
    <name type="scientific">Coniochaeta ligniaria NRRL 30616</name>
    <dbReference type="NCBI Taxonomy" id="1408157"/>
    <lineage>
        <taxon>Eukaryota</taxon>
        <taxon>Fungi</taxon>
        <taxon>Dikarya</taxon>
        <taxon>Ascomycota</taxon>
        <taxon>Pezizomycotina</taxon>
        <taxon>Sordariomycetes</taxon>
        <taxon>Sordariomycetidae</taxon>
        <taxon>Coniochaetales</taxon>
        <taxon>Coniochaetaceae</taxon>
        <taxon>Coniochaeta</taxon>
    </lineage>
</organism>
<dbReference type="Proteomes" id="UP000182658">
    <property type="component" value="Unassembled WGS sequence"/>
</dbReference>
<evidence type="ECO:0000313" key="2">
    <source>
        <dbReference type="EMBL" id="OIW33566.1"/>
    </source>
</evidence>
<proteinExistence type="predicted"/>